<name>A0A9P5Q2S4_9AGAR</name>
<accession>A0A9P5Q2S4</accession>
<comment type="caution">
    <text evidence="2">The sequence shown here is derived from an EMBL/GenBank/DDBJ whole genome shotgun (WGS) entry which is preliminary data.</text>
</comment>
<reference evidence="2" key="1">
    <citation type="submission" date="2020-11" db="EMBL/GenBank/DDBJ databases">
        <authorList>
            <consortium name="DOE Joint Genome Institute"/>
            <person name="Ahrendt S."/>
            <person name="Riley R."/>
            <person name="Andreopoulos W."/>
            <person name="Labutti K."/>
            <person name="Pangilinan J."/>
            <person name="Ruiz-Duenas F.J."/>
            <person name="Barrasa J.M."/>
            <person name="Sanchez-Garcia M."/>
            <person name="Camarero S."/>
            <person name="Miyauchi S."/>
            <person name="Serrano A."/>
            <person name="Linde D."/>
            <person name="Babiker R."/>
            <person name="Drula E."/>
            <person name="Ayuso-Fernandez I."/>
            <person name="Pacheco R."/>
            <person name="Padilla G."/>
            <person name="Ferreira P."/>
            <person name="Barriuso J."/>
            <person name="Kellner H."/>
            <person name="Castanera R."/>
            <person name="Alfaro M."/>
            <person name="Ramirez L."/>
            <person name="Pisabarro A.G."/>
            <person name="Kuo A."/>
            <person name="Tritt A."/>
            <person name="Lipzen A."/>
            <person name="He G."/>
            <person name="Yan M."/>
            <person name="Ng V."/>
            <person name="Cullen D."/>
            <person name="Martin F."/>
            <person name="Rosso M.-N."/>
            <person name="Henrissat B."/>
            <person name="Hibbett D."/>
            <person name="Martinez A.T."/>
            <person name="Grigoriev I.V."/>
        </authorList>
    </citation>
    <scope>NUCLEOTIDE SEQUENCE</scope>
    <source>
        <strain evidence="2">AH 40177</strain>
    </source>
</reference>
<dbReference type="OrthoDB" id="2739946at2759"/>
<evidence type="ECO:0000256" key="1">
    <source>
        <dbReference type="SAM" id="MobiDB-lite"/>
    </source>
</evidence>
<feature type="region of interest" description="Disordered" evidence="1">
    <location>
        <begin position="38"/>
        <end position="57"/>
    </location>
</feature>
<evidence type="ECO:0000313" key="3">
    <source>
        <dbReference type="Proteomes" id="UP000772434"/>
    </source>
</evidence>
<sequence length="185" mass="21084">MTRSSKSQNSPQVVKKRLTGVSHKDAVIMSLPFLPVPKEVDTRRRSGSSGETGRKDGKRWKATSFICGERVDGLDSYHEHDTDEGERYTEEKYAAESGCNHTAKTEHVVFILDIAKPAKPKGIAKDFEVVEGVRKVIFLDDEGDWGRFSEEDEWEEWEKIYSDSETSDVQEVKRPAYSTVLQKKR</sequence>
<evidence type="ECO:0000313" key="2">
    <source>
        <dbReference type="EMBL" id="KAF9077324.1"/>
    </source>
</evidence>
<gene>
    <name evidence="2" type="ORF">BDP27DRAFT_1312202</name>
</gene>
<organism evidence="2 3">
    <name type="scientific">Rhodocollybia butyracea</name>
    <dbReference type="NCBI Taxonomy" id="206335"/>
    <lineage>
        <taxon>Eukaryota</taxon>
        <taxon>Fungi</taxon>
        <taxon>Dikarya</taxon>
        <taxon>Basidiomycota</taxon>
        <taxon>Agaricomycotina</taxon>
        <taxon>Agaricomycetes</taxon>
        <taxon>Agaricomycetidae</taxon>
        <taxon>Agaricales</taxon>
        <taxon>Marasmiineae</taxon>
        <taxon>Omphalotaceae</taxon>
        <taxon>Rhodocollybia</taxon>
    </lineage>
</organism>
<keyword evidence="3" id="KW-1185">Reference proteome</keyword>
<dbReference type="Proteomes" id="UP000772434">
    <property type="component" value="Unassembled WGS sequence"/>
</dbReference>
<protein>
    <submittedName>
        <fullName evidence="2">Uncharacterized protein</fullName>
    </submittedName>
</protein>
<dbReference type="AlphaFoldDB" id="A0A9P5Q2S4"/>
<proteinExistence type="predicted"/>
<dbReference type="EMBL" id="JADNRY010000004">
    <property type="protein sequence ID" value="KAF9077324.1"/>
    <property type="molecule type" value="Genomic_DNA"/>
</dbReference>